<evidence type="ECO:0000313" key="3">
    <source>
        <dbReference type="Proteomes" id="UP000194933"/>
    </source>
</evidence>
<evidence type="ECO:0000313" key="2">
    <source>
        <dbReference type="EMBL" id="OTP10363.1"/>
    </source>
</evidence>
<reference evidence="2 3" key="1">
    <citation type="submission" date="2017-05" db="EMBL/GenBank/DDBJ databases">
        <title>The Genome Sequence of Enterococcus sp. 10A9_DIV0425.</title>
        <authorList>
            <consortium name="The Broad Institute Genomics Platform"/>
            <consortium name="The Broad Institute Genomic Center for Infectious Diseases"/>
            <person name="Earl A."/>
            <person name="Manson A."/>
            <person name="Schwartman J."/>
            <person name="Gilmore M."/>
            <person name="Abouelleil A."/>
            <person name="Cao P."/>
            <person name="Chapman S."/>
            <person name="Cusick C."/>
            <person name="Shea T."/>
            <person name="Young S."/>
            <person name="Neafsey D."/>
            <person name="Nusbaum C."/>
            <person name="Birren B."/>
        </authorList>
    </citation>
    <scope>NUCLEOTIDE SEQUENCE [LARGE SCALE GENOMIC DNA]</scope>
    <source>
        <strain evidence="2 3">10A9_DIV0425</strain>
    </source>
</reference>
<organism evidence="2 3">
    <name type="scientific">Candidatus Enterococcus wittei</name>
    <dbReference type="NCBI Taxonomy" id="1987383"/>
    <lineage>
        <taxon>Bacteria</taxon>
        <taxon>Bacillati</taxon>
        <taxon>Bacillota</taxon>
        <taxon>Bacilli</taxon>
        <taxon>Lactobacillales</taxon>
        <taxon>Enterococcaceae</taxon>
        <taxon>Enterococcus</taxon>
    </lineage>
</organism>
<dbReference type="AlphaFoldDB" id="A0A242K080"/>
<keyword evidence="1" id="KW-0472">Membrane</keyword>
<keyword evidence="1" id="KW-1133">Transmembrane helix</keyword>
<protein>
    <recommendedName>
        <fullName evidence="4">Hemolysin XhlA</fullName>
    </recommendedName>
</protein>
<evidence type="ECO:0008006" key="4">
    <source>
        <dbReference type="Google" id="ProtNLM"/>
    </source>
</evidence>
<proteinExistence type="predicted"/>
<evidence type="ECO:0000256" key="1">
    <source>
        <dbReference type="SAM" id="Phobius"/>
    </source>
</evidence>
<keyword evidence="1" id="KW-0812">Transmembrane</keyword>
<gene>
    <name evidence="2" type="ORF">A5844_002063</name>
</gene>
<accession>A0A242K080</accession>
<dbReference type="Pfam" id="PF10779">
    <property type="entry name" value="XhlA"/>
    <property type="match status" value="1"/>
</dbReference>
<dbReference type="Proteomes" id="UP000194933">
    <property type="component" value="Unassembled WGS sequence"/>
</dbReference>
<dbReference type="EMBL" id="NGMO01000003">
    <property type="protein sequence ID" value="OTP10363.1"/>
    <property type="molecule type" value="Genomic_DNA"/>
</dbReference>
<dbReference type="RefSeq" id="WP_086285115.1">
    <property type="nucleotide sequence ID" value="NZ_NGMO01000003.1"/>
</dbReference>
<keyword evidence="3" id="KW-1185">Reference proteome</keyword>
<comment type="caution">
    <text evidence="2">The sequence shown here is derived from an EMBL/GenBank/DDBJ whole genome shotgun (WGS) entry which is preliminary data.</text>
</comment>
<name>A0A242K080_9ENTE</name>
<dbReference type="InterPro" id="IPR019715">
    <property type="entry name" value="Haemolysin_XhlA"/>
</dbReference>
<sequence>MDKDEQLIREILQRLARIEGNTEGLNTVKDTATKALNISETNQQDIKKMQDNQMWLWRSVAGLFIAYIVKVLFKI</sequence>
<feature type="transmembrane region" description="Helical" evidence="1">
    <location>
        <begin position="55"/>
        <end position="73"/>
    </location>
</feature>
<dbReference type="STRING" id="1987383.A5844_002063"/>